<dbReference type="RefSeq" id="XP_018713057.1">
    <property type="nucleotide sequence ID" value="XM_018857274.1"/>
</dbReference>
<dbReference type="GeneID" id="30030250"/>
<dbReference type="Pfam" id="PF00106">
    <property type="entry name" value="adh_short"/>
    <property type="match status" value="1"/>
</dbReference>
<evidence type="ECO:0000256" key="4">
    <source>
        <dbReference type="SAM" id="Phobius"/>
    </source>
</evidence>
<comment type="caution">
    <text evidence="5">The sequence shown here is derived from an EMBL/GenBank/DDBJ whole genome shotgun (WGS) entry which is preliminary data.</text>
</comment>
<proteinExistence type="inferred from homology"/>
<keyword evidence="6" id="KW-1185">Reference proteome</keyword>
<dbReference type="InterPro" id="IPR036291">
    <property type="entry name" value="NAD(P)-bd_dom_sf"/>
</dbReference>
<evidence type="ECO:0000256" key="1">
    <source>
        <dbReference type="ARBA" id="ARBA00006484"/>
    </source>
</evidence>
<keyword evidence="4" id="KW-1133">Transmembrane helix</keyword>
<dbReference type="EMBL" id="LXTC01000002">
    <property type="protein sequence ID" value="OBA22561.1"/>
    <property type="molecule type" value="Genomic_DNA"/>
</dbReference>
<dbReference type="OrthoDB" id="191979at2759"/>
<evidence type="ECO:0000256" key="2">
    <source>
        <dbReference type="ARBA" id="ARBA00023002"/>
    </source>
</evidence>
<evidence type="ECO:0000256" key="3">
    <source>
        <dbReference type="SAM" id="MobiDB-lite"/>
    </source>
</evidence>
<evidence type="ECO:0000313" key="6">
    <source>
        <dbReference type="Proteomes" id="UP000092555"/>
    </source>
</evidence>
<keyword evidence="4" id="KW-0472">Membrane</keyword>
<dbReference type="PANTHER" id="PTHR24320">
    <property type="entry name" value="RETINOL DEHYDROGENASE"/>
    <property type="match status" value="1"/>
</dbReference>
<feature type="transmembrane region" description="Helical" evidence="4">
    <location>
        <begin position="20"/>
        <end position="40"/>
    </location>
</feature>
<dbReference type="SUPFAM" id="SSF51735">
    <property type="entry name" value="NAD(P)-binding Rossmann-fold domains"/>
    <property type="match status" value="1"/>
</dbReference>
<keyword evidence="2" id="KW-0560">Oxidoreductase</keyword>
<protein>
    <submittedName>
        <fullName evidence="5">NAD(P)-binding protein</fullName>
    </submittedName>
</protein>
<dbReference type="Gene3D" id="3.40.50.720">
    <property type="entry name" value="NAD(P)-binding Rossmann-like Domain"/>
    <property type="match status" value="1"/>
</dbReference>
<reference evidence="5 6" key="1">
    <citation type="submission" date="2016-05" db="EMBL/GenBank/DDBJ databases">
        <title>Comparative genomics of biotechnologically important yeasts.</title>
        <authorList>
            <consortium name="DOE Joint Genome Institute"/>
            <person name="Riley R."/>
            <person name="Haridas S."/>
            <person name="Wolfe K.H."/>
            <person name="Lopes M.R."/>
            <person name="Hittinger C.T."/>
            <person name="Goker M."/>
            <person name="Salamov A."/>
            <person name="Wisecaver J."/>
            <person name="Long T.M."/>
            <person name="Aerts A.L."/>
            <person name="Barry K."/>
            <person name="Choi C."/>
            <person name="Clum A."/>
            <person name="Coughlan A.Y."/>
            <person name="Deshpande S."/>
            <person name="Douglass A.P."/>
            <person name="Hanson S.J."/>
            <person name="Klenk H.-P."/>
            <person name="LaButti K."/>
            <person name="Lapidus A."/>
            <person name="Lindquist E."/>
            <person name="Lipzen A."/>
            <person name="Meier-kolthoff J.P."/>
            <person name="Ohm R.A."/>
            <person name="Otillar R.P."/>
            <person name="Pangilinan J."/>
            <person name="Peng Y."/>
            <person name="Rokas A."/>
            <person name="Rosa C.A."/>
            <person name="Scheuner C."/>
            <person name="Sibirny A.A."/>
            <person name="Slot J.C."/>
            <person name="Stielow J.B."/>
            <person name="Sun H."/>
            <person name="Kurtzman C.P."/>
            <person name="Blackwell M."/>
            <person name="Grigoriev I.V."/>
            <person name="Jeffries T.W."/>
        </authorList>
    </citation>
    <scope>NUCLEOTIDE SEQUENCE [LARGE SCALE GENOMIC DNA]</scope>
    <source>
        <strain evidence="5 6">NRRL YB-4993</strain>
    </source>
</reference>
<dbReference type="GO" id="GO:0016491">
    <property type="term" value="F:oxidoreductase activity"/>
    <property type="evidence" value="ECO:0007669"/>
    <property type="project" value="UniProtKB-KW"/>
</dbReference>
<feature type="region of interest" description="Disordered" evidence="3">
    <location>
        <begin position="428"/>
        <end position="459"/>
    </location>
</feature>
<dbReference type="STRING" id="869754.A0A1A0HEY4"/>
<accession>A0A1A0HEY4</accession>
<dbReference type="PRINTS" id="PR00081">
    <property type="entry name" value="GDHRDH"/>
</dbReference>
<dbReference type="AlphaFoldDB" id="A0A1A0HEY4"/>
<organism evidence="5 6">
    <name type="scientific">Metschnikowia bicuspidata var. bicuspidata NRRL YB-4993</name>
    <dbReference type="NCBI Taxonomy" id="869754"/>
    <lineage>
        <taxon>Eukaryota</taxon>
        <taxon>Fungi</taxon>
        <taxon>Dikarya</taxon>
        <taxon>Ascomycota</taxon>
        <taxon>Saccharomycotina</taxon>
        <taxon>Pichiomycetes</taxon>
        <taxon>Metschnikowiaceae</taxon>
        <taxon>Metschnikowia</taxon>
    </lineage>
</organism>
<keyword evidence="4" id="KW-0812">Transmembrane</keyword>
<dbReference type="InterPro" id="IPR002347">
    <property type="entry name" value="SDR_fam"/>
</dbReference>
<dbReference type="Proteomes" id="UP000092555">
    <property type="component" value="Unassembled WGS sequence"/>
</dbReference>
<sequence length="459" mass="50657">MPIDIISTAVFDGPEAIPGWLVLRTVVPALAGLLAVKWYFGGNSNPWKRELHGKVYIVTGGTAGLGAATVYELATKGAQVILLCRALDDPFTVDFIDDMREKTNNFMIYAEQCDLLLLHSVRLFATKWLDNQPPRRLDGVVCCASETIPKGRPRLVSVDGVELQTAVNYLLHFHLLTLLRPALHVQPADRDVRVVVVTCALQAMGQVAPDDLLWERRAYPAGQPWLVYGTSKLLVGMFARLLQRGLNGYERPDKAPCNVRVCAVNPGLMRTPATRRFLSMGSVWGLLVYVLLFPVWFVFFKTAWQGCQSVLFALLSPVLGAQDGGNVIQECRIVTKARREYYDYELQDAVFAETERLIARLEKLSAAERKKQEKALGLDAEKARQAAAKQRDIHEKPDSEADLAYKLSLMRKSMALPMGADAPGLFAHDGPAAKATGSSARAAAKLAKLARPKSKSRKS</sequence>
<comment type="similarity">
    <text evidence="1">Belongs to the short-chain dehydrogenases/reductases (SDR) family.</text>
</comment>
<name>A0A1A0HEY4_9ASCO</name>
<evidence type="ECO:0000313" key="5">
    <source>
        <dbReference type="EMBL" id="OBA22561.1"/>
    </source>
</evidence>
<feature type="transmembrane region" description="Helical" evidence="4">
    <location>
        <begin position="277"/>
        <end position="299"/>
    </location>
</feature>
<feature type="compositionally biased region" description="Basic residues" evidence="3">
    <location>
        <begin position="448"/>
        <end position="459"/>
    </location>
</feature>
<dbReference type="PANTHER" id="PTHR24320:SF285">
    <property type="entry name" value="RETINOL DEHYDROGENASE 14"/>
    <property type="match status" value="1"/>
</dbReference>
<feature type="compositionally biased region" description="Low complexity" evidence="3">
    <location>
        <begin position="432"/>
        <end position="447"/>
    </location>
</feature>
<gene>
    <name evidence="5" type="ORF">METBIDRAFT_40449</name>
</gene>